<evidence type="ECO:0000256" key="9">
    <source>
        <dbReference type="ARBA" id="ARBA00023015"/>
    </source>
</evidence>
<dbReference type="GO" id="GO:0000977">
    <property type="term" value="F:RNA polymerase II transcription regulatory region sequence-specific DNA binding"/>
    <property type="evidence" value="ECO:0007669"/>
    <property type="project" value="TreeGrafter"/>
</dbReference>
<dbReference type="PROSITE" id="PS50157">
    <property type="entry name" value="ZINC_FINGER_C2H2_2"/>
    <property type="match status" value="2"/>
</dbReference>
<evidence type="ECO:0000256" key="5">
    <source>
        <dbReference type="ARBA" id="ARBA00022737"/>
    </source>
</evidence>
<gene>
    <name evidence="16" type="ORF">WMY93_026374</name>
</gene>
<evidence type="ECO:0000256" key="12">
    <source>
        <dbReference type="ARBA" id="ARBA00023242"/>
    </source>
</evidence>
<dbReference type="InterPro" id="IPR013087">
    <property type="entry name" value="Znf_C2H2_type"/>
</dbReference>
<dbReference type="SUPFAM" id="SSF57667">
    <property type="entry name" value="beta-beta-alpha zinc fingers"/>
    <property type="match status" value="1"/>
</dbReference>
<feature type="compositionally biased region" description="Low complexity" evidence="14">
    <location>
        <begin position="40"/>
        <end position="49"/>
    </location>
</feature>
<comment type="caution">
    <text evidence="16">The sequence shown here is derived from an EMBL/GenBank/DDBJ whole genome shotgun (WGS) entry which is preliminary data.</text>
</comment>
<dbReference type="AlphaFoldDB" id="A0AAW0N7A5"/>
<dbReference type="PANTHER" id="PTHR24409:SF295">
    <property type="entry name" value="AZ2-RELATED"/>
    <property type="match status" value="1"/>
</dbReference>
<dbReference type="EMBL" id="JBBPFD010000019">
    <property type="protein sequence ID" value="KAK7886753.1"/>
    <property type="molecule type" value="Genomic_DNA"/>
</dbReference>
<dbReference type="Pfam" id="PF13912">
    <property type="entry name" value="zf-C2H2_6"/>
    <property type="match status" value="1"/>
</dbReference>
<keyword evidence="6 13" id="KW-0863">Zinc-finger</keyword>
<keyword evidence="8" id="KW-0832">Ubl conjugation</keyword>
<dbReference type="PANTHER" id="PTHR24409">
    <property type="entry name" value="ZINC FINGER PROTEIN 142"/>
    <property type="match status" value="1"/>
</dbReference>
<dbReference type="SMART" id="SM00355">
    <property type="entry name" value="ZnF_C2H2"/>
    <property type="match status" value="5"/>
</dbReference>
<dbReference type="Proteomes" id="UP001460270">
    <property type="component" value="Unassembled WGS sequence"/>
</dbReference>
<evidence type="ECO:0000259" key="15">
    <source>
        <dbReference type="PROSITE" id="PS50157"/>
    </source>
</evidence>
<dbReference type="GO" id="GO:0000981">
    <property type="term" value="F:DNA-binding transcription factor activity, RNA polymerase II-specific"/>
    <property type="evidence" value="ECO:0007669"/>
    <property type="project" value="TreeGrafter"/>
</dbReference>
<reference evidence="17" key="1">
    <citation type="submission" date="2024-04" db="EMBL/GenBank/DDBJ databases">
        <title>Salinicola lusitanus LLJ914,a marine bacterium isolated from the Okinawa Trough.</title>
        <authorList>
            <person name="Li J."/>
        </authorList>
    </citation>
    <scope>NUCLEOTIDE SEQUENCE [LARGE SCALE GENOMIC DNA]</scope>
</reference>
<organism evidence="16 17">
    <name type="scientific">Mugilogobius chulae</name>
    <name type="common">yellowstripe goby</name>
    <dbReference type="NCBI Taxonomy" id="88201"/>
    <lineage>
        <taxon>Eukaryota</taxon>
        <taxon>Metazoa</taxon>
        <taxon>Chordata</taxon>
        <taxon>Craniata</taxon>
        <taxon>Vertebrata</taxon>
        <taxon>Euteleostomi</taxon>
        <taxon>Actinopterygii</taxon>
        <taxon>Neopterygii</taxon>
        <taxon>Teleostei</taxon>
        <taxon>Neoteleostei</taxon>
        <taxon>Acanthomorphata</taxon>
        <taxon>Gobiaria</taxon>
        <taxon>Gobiiformes</taxon>
        <taxon>Gobioidei</taxon>
        <taxon>Gobiidae</taxon>
        <taxon>Gobionellinae</taxon>
        <taxon>Mugilogobius</taxon>
    </lineage>
</organism>
<feature type="region of interest" description="Disordered" evidence="14">
    <location>
        <begin position="37"/>
        <end position="97"/>
    </location>
</feature>
<evidence type="ECO:0000256" key="8">
    <source>
        <dbReference type="ARBA" id="ARBA00022843"/>
    </source>
</evidence>
<feature type="domain" description="C2H2-type" evidence="15">
    <location>
        <begin position="215"/>
        <end position="242"/>
    </location>
</feature>
<accession>A0AAW0N7A5</accession>
<dbReference type="GO" id="GO:0008270">
    <property type="term" value="F:zinc ion binding"/>
    <property type="evidence" value="ECO:0007669"/>
    <property type="project" value="UniProtKB-KW"/>
</dbReference>
<evidence type="ECO:0000256" key="11">
    <source>
        <dbReference type="ARBA" id="ARBA00023163"/>
    </source>
</evidence>
<keyword evidence="9" id="KW-0805">Transcription regulation</keyword>
<keyword evidence="3" id="KW-1017">Isopeptide bond</keyword>
<evidence type="ECO:0000256" key="4">
    <source>
        <dbReference type="ARBA" id="ARBA00022723"/>
    </source>
</evidence>
<evidence type="ECO:0000256" key="7">
    <source>
        <dbReference type="ARBA" id="ARBA00022833"/>
    </source>
</evidence>
<dbReference type="Gene3D" id="3.30.160.60">
    <property type="entry name" value="Classic Zinc Finger"/>
    <property type="match status" value="3"/>
</dbReference>
<evidence type="ECO:0000256" key="13">
    <source>
        <dbReference type="PROSITE-ProRule" id="PRU00042"/>
    </source>
</evidence>
<evidence type="ECO:0000256" key="14">
    <source>
        <dbReference type="SAM" id="MobiDB-lite"/>
    </source>
</evidence>
<evidence type="ECO:0000256" key="10">
    <source>
        <dbReference type="ARBA" id="ARBA00023125"/>
    </source>
</evidence>
<dbReference type="InterPro" id="IPR036236">
    <property type="entry name" value="Znf_C2H2_sf"/>
</dbReference>
<name>A0AAW0N7A5_9GOBI</name>
<keyword evidence="4" id="KW-0479">Metal-binding</keyword>
<protein>
    <recommendedName>
        <fullName evidence="15">C2H2-type domain-containing protein</fullName>
    </recommendedName>
</protein>
<keyword evidence="11" id="KW-0804">Transcription</keyword>
<evidence type="ECO:0000256" key="1">
    <source>
        <dbReference type="ARBA" id="ARBA00003767"/>
    </source>
</evidence>
<dbReference type="Pfam" id="PF00096">
    <property type="entry name" value="zf-C2H2"/>
    <property type="match status" value="1"/>
</dbReference>
<dbReference type="GO" id="GO:0005634">
    <property type="term" value="C:nucleus"/>
    <property type="evidence" value="ECO:0007669"/>
    <property type="project" value="TreeGrafter"/>
</dbReference>
<keyword evidence="12" id="KW-0539">Nucleus</keyword>
<sequence length="296" mass="33487">MKQMCVVLERADIAATKRTSPSFERAKGCLKVVGEEASKSKTAAGSSSAHLDGAERQKTPKKQLSVSVQRAKLISRLRTPTKQNPLPLDKAESAKPRNPLTKICQQSSCETPRKKSAETSTCAYCGKELLSRNLSRHLMLHKNGYKEQCAICHKRLKSFQNLRSICPFTSKLQEHMRTHRIKKRAGQTASVRIRLNACSLTAERKKALERSLKSLRCQVCRKQFRDADKLDFHLFLHKKKNVLDCSECGKSFPTRSGLQRHMISHTGEKPFSCSVCGKKYRDKRDLLFHSTKCGQN</sequence>
<evidence type="ECO:0000313" key="16">
    <source>
        <dbReference type="EMBL" id="KAK7886753.1"/>
    </source>
</evidence>
<dbReference type="PROSITE" id="PS00028">
    <property type="entry name" value="ZINC_FINGER_C2H2_1"/>
    <property type="match status" value="1"/>
</dbReference>
<keyword evidence="5" id="KW-0677">Repeat</keyword>
<proteinExistence type="inferred from homology"/>
<keyword evidence="10" id="KW-0238">DNA-binding</keyword>
<dbReference type="FunFam" id="3.30.160.60:FF:000247">
    <property type="entry name" value="Zinc finger protein 236"/>
    <property type="match status" value="1"/>
</dbReference>
<comment type="function">
    <text evidence="1">May be involved in transcriptional regulation.</text>
</comment>
<evidence type="ECO:0000256" key="6">
    <source>
        <dbReference type="ARBA" id="ARBA00022771"/>
    </source>
</evidence>
<dbReference type="FunFam" id="3.30.160.60:FF:000100">
    <property type="entry name" value="Zinc finger 45-like"/>
    <property type="match status" value="1"/>
</dbReference>
<evidence type="ECO:0000313" key="17">
    <source>
        <dbReference type="Proteomes" id="UP001460270"/>
    </source>
</evidence>
<comment type="similarity">
    <text evidence="2">Belongs to the krueppel C2H2-type zinc-finger protein family.</text>
</comment>
<keyword evidence="7" id="KW-0862">Zinc</keyword>
<keyword evidence="17" id="KW-1185">Reference proteome</keyword>
<evidence type="ECO:0000256" key="3">
    <source>
        <dbReference type="ARBA" id="ARBA00022499"/>
    </source>
</evidence>
<evidence type="ECO:0000256" key="2">
    <source>
        <dbReference type="ARBA" id="ARBA00006991"/>
    </source>
</evidence>
<feature type="domain" description="C2H2-type" evidence="15">
    <location>
        <begin position="243"/>
        <end position="270"/>
    </location>
</feature>